<name>A0AAN9KG40_CLITE</name>
<organism evidence="2 3">
    <name type="scientific">Clitoria ternatea</name>
    <name type="common">Butterfly pea</name>
    <dbReference type="NCBI Taxonomy" id="43366"/>
    <lineage>
        <taxon>Eukaryota</taxon>
        <taxon>Viridiplantae</taxon>
        <taxon>Streptophyta</taxon>
        <taxon>Embryophyta</taxon>
        <taxon>Tracheophyta</taxon>
        <taxon>Spermatophyta</taxon>
        <taxon>Magnoliopsida</taxon>
        <taxon>eudicotyledons</taxon>
        <taxon>Gunneridae</taxon>
        <taxon>Pentapetalae</taxon>
        <taxon>rosids</taxon>
        <taxon>fabids</taxon>
        <taxon>Fabales</taxon>
        <taxon>Fabaceae</taxon>
        <taxon>Papilionoideae</taxon>
        <taxon>50 kb inversion clade</taxon>
        <taxon>NPAAA clade</taxon>
        <taxon>indigoferoid/millettioid clade</taxon>
        <taxon>Phaseoleae</taxon>
        <taxon>Clitoria</taxon>
    </lineage>
</organism>
<dbReference type="AlphaFoldDB" id="A0AAN9KG40"/>
<dbReference type="EMBL" id="JAYKXN010000001">
    <property type="protein sequence ID" value="KAK7317230.1"/>
    <property type="molecule type" value="Genomic_DNA"/>
</dbReference>
<evidence type="ECO:0000313" key="3">
    <source>
        <dbReference type="Proteomes" id="UP001359559"/>
    </source>
</evidence>
<keyword evidence="1" id="KW-0472">Membrane</keyword>
<comment type="caution">
    <text evidence="2">The sequence shown here is derived from an EMBL/GenBank/DDBJ whole genome shotgun (WGS) entry which is preliminary data.</text>
</comment>
<evidence type="ECO:0000313" key="2">
    <source>
        <dbReference type="EMBL" id="KAK7317230.1"/>
    </source>
</evidence>
<protein>
    <submittedName>
        <fullName evidence="2">Uncharacterized protein</fullName>
    </submittedName>
</protein>
<proteinExistence type="predicted"/>
<dbReference type="Proteomes" id="UP001359559">
    <property type="component" value="Unassembled WGS sequence"/>
</dbReference>
<keyword evidence="3" id="KW-1185">Reference proteome</keyword>
<keyword evidence="1" id="KW-0812">Transmembrane</keyword>
<feature type="transmembrane region" description="Helical" evidence="1">
    <location>
        <begin position="44"/>
        <end position="64"/>
    </location>
</feature>
<gene>
    <name evidence="2" type="ORF">RJT34_01280</name>
</gene>
<keyword evidence="1" id="KW-1133">Transmembrane helix</keyword>
<reference evidence="2 3" key="1">
    <citation type="submission" date="2024-01" db="EMBL/GenBank/DDBJ databases">
        <title>The genomes of 5 underutilized Papilionoideae crops provide insights into root nodulation and disease resistance.</title>
        <authorList>
            <person name="Yuan L."/>
        </authorList>
    </citation>
    <scope>NUCLEOTIDE SEQUENCE [LARGE SCALE GENOMIC DNA]</scope>
    <source>
        <strain evidence="2">LY-2023</strain>
        <tissue evidence="2">Leaf</tissue>
    </source>
</reference>
<evidence type="ECO:0000256" key="1">
    <source>
        <dbReference type="SAM" id="Phobius"/>
    </source>
</evidence>
<sequence length="76" mass="8733">MLKTRESEVKEVTYELSSKWLQLLTCSLCSSSCIRPFPFAFDTLFLLLLCGFCLVAVEFLYFSLSISVHSWILTVK</sequence>
<accession>A0AAN9KG40</accession>